<protein>
    <submittedName>
        <fullName evidence="2">Regulatory protein spx</fullName>
    </submittedName>
</protein>
<comment type="similarity">
    <text evidence="1">Belongs to the ArsC family.</text>
</comment>
<evidence type="ECO:0000313" key="2">
    <source>
        <dbReference type="EMBL" id="MBB5183303.1"/>
    </source>
</evidence>
<organism evidence="2 3">
    <name type="scientific">Catenisphaera adipataccumulans</name>
    <dbReference type="NCBI Taxonomy" id="700500"/>
    <lineage>
        <taxon>Bacteria</taxon>
        <taxon>Bacillati</taxon>
        <taxon>Bacillota</taxon>
        <taxon>Erysipelotrichia</taxon>
        <taxon>Erysipelotrichales</taxon>
        <taxon>Erysipelotrichaceae</taxon>
        <taxon>Catenisphaera</taxon>
    </lineage>
</organism>
<dbReference type="RefSeq" id="WP_183328598.1">
    <property type="nucleotide sequence ID" value="NZ_JACHHK010000004.1"/>
</dbReference>
<dbReference type="InterPro" id="IPR006504">
    <property type="entry name" value="Tscrpt_reg_Spx/MgsR"/>
</dbReference>
<dbReference type="SUPFAM" id="SSF52833">
    <property type="entry name" value="Thioredoxin-like"/>
    <property type="match status" value="1"/>
</dbReference>
<dbReference type="NCBIfam" id="NF002459">
    <property type="entry name" value="PRK01655.1"/>
    <property type="match status" value="1"/>
</dbReference>
<dbReference type="CDD" id="cd03032">
    <property type="entry name" value="ArsC_Spx"/>
    <property type="match status" value="1"/>
</dbReference>
<reference evidence="2 3" key="1">
    <citation type="submission" date="2020-08" db="EMBL/GenBank/DDBJ databases">
        <title>Genomic Encyclopedia of Type Strains, Phase IV (KMG-IV): sequencing the most valuable type-strain genomes for metagenomic binning, comparative biology and taxonomic classification.</title>
        <authorList>
            <person name="Goeker M."/>
        </authorList>
    </citation>
    <scope>NUCLEOTIDE SEQUENCE [LARGE SCALE GENOMIC DNA]</scope>
    <source>
        <strain evidence="2 3">DSM 25799</strain>
    </source>
</reference>
<dbReference type="NCBIfam" id="TIGR01617">
    <property type="entry name" value="arsC_related"/>
    <property type="match status" value="1"/>
</dbReference>
<dbReference type="Gene3D" id="3.40.30.10">
    <property type="entry name" value="Glutaredoxin"/>
    <property type="match status" value="1"/>
</dbReference>
<sequence length="166" mass="18907">MVIIYTSPGCASCRKAKQWLKNNHIEFVEKNIFKSILNEDEIKYILSRSENGTEDVISVRSKAFQALKKQDKDIDDLSMKELAQLIQENPSILRRPIMISEKSFVVGYDDDEITTMMTPSMRRAIDDSCNPSCPNYAVCGSVRKDCDEKAGQLHLETQNEKTRIPA</sequence>
<evidence type="ECO:0000313" key="3">
    <source>
        <dbReference type="Proteomes" id="UP000539953"/>
    </source>
</evidence>
<gene>
    <name evidence="2" type="ORF">HNQ47_001324</name>
</gene>
<dbReference type="PANTHER" id="PTHR30041">
    <property type="entry name" value="ARSENATE REDUCTASE"/>
    <property type="match status" value="1"/>
</dbReference>
<dbReference type="AlphaFoldDB" id="A0A7W8CZH3"/>
<proteinExistence type="inferred from homology"/>
<name>A0A7W8CZH3_9FIRM</name>
<dbReference type="Proteomes" id="UP000539953">
    <property type="component" value="Unassembled WGS sequence"/>
</dbReference>
<dbReference type="InterPro" id="IPR036249">
    <property type="entry name" value="Thioredoxin-like_sf"/>
</dbReference>
<dbReference type="PROSITE" id="PS51353">
    <property type="entry name" value="ARSC"/>
    <property type="match status" value="1"/>
</dbReference>
<dbReference type="PROSITE" id="PS51354">
    <property type="entry name" value="GLUTAREDOXIN_2"/>
    <property type="match status" value="1"/>
</dbReference>
<dbReference type="PANTHER" id="PTHR30041:SF7">
    <property type="entry name" value="GLOBAL TRANSCRIPTIONAL REGULATOR SPX"/>
    <property type="match status" value="1"/>
</dbReference>
<dbReference type="Pfam" id="PF03960">
    <property type="entry name" value="ArsC"/>
    <property type="match status" value="1"/>
</dbReference>
<comment type="caution">
    <text evidence="2">The sequence shown here is derived from an EMBL/GenBank/DDBJ whole genome shotgun (WGS) entry which is preliminary data.</text>
</comment>
<keyword evidence="3" id="KW-1185">Reference proteome</keyword>
<dbReference type="InterPro" id="IPR006660">
    <property type="entry name" value="Arsenate_reductase-like"/>
</dbReference>
<dbReference type="EMBL" id="JACHHK010000004">
    <property type="protein sequence ID" value="MBB5183303.1"/>
    <property type="molecule type" value="Genomic_DNA"/>
</dbReference>
<evidence type="ECO:0000256" key="1">
    <source>
        <dbReference type="PROSITE-ProRule" id="PRU01282"/>
    </source>
</evidence>
<accession>A0A7W8CZH3</accession>